<dbReference type="PANTHER" id="PTHR34947">
    <property type="entry name" value="TRANSMEMBRANE PROTEIN"/>
    <property type="match status" value="1"/>
</dbReference>
<dbReference type="PANTHER" id="PTHR34947:SF2">
    <property type="entry name" value="TRANSMEMBRANE PROTEIN"/>
    <property type="match status" value="1"/>
</dbReference>
<dbReference type="OrthoDB" id="1727102at2759"/>
<gene>
    <name evidence="2" type="ORF">IFM89_021855</name>
</gene>
<sequence>MFLLCNGILVFLGLIGSSSYKTDVQGEYSYMNDVADKDIEVQRVTTLENDFLQDGSEVGNEFMIIEGPKEEETQTPREEEIRFFITDEVAYDQEGNAWTGLLATPGEQNKRLDDGYTDEEGDGLLSTEELNKKFEDFIRKMKENIITEAQQHLIMVS</sequence>
<feature type="signal peptide" evidence="1">
    <location>
        <begin position="1"/>
        <end position="19"/>
    </location>
</feature>
<proteinExistence type="predicted"/>
<accession>A0A835I4D8</accession>
<comment type="caution">
    <text evidence="2">The sequence shown here is derived from an EMBL/GenBank/DDBJ whole genome shotgun (WGS) entry which is preliminary data.</text>
</comment>
<dbReference type="AlphaFoldDB" id="A0A835I4D8"/>
<organism evidence="2 3">
    <name type="scientific">Coptis chinensis</name>
    <dbReference type="NCBI Taxonomy" id="261450"/>
    <lineage>
        <taxon>Eukaryota</taxon>
        <taxon>Viridiplantae</taxon>
        <taxon>Streptophyta</taxon>
        <taxon>Embryophyta</taxon>
        <taxon>Tracheophyta</taxon>
        <taxon>Spermatophyta</taxon>
        <taxon>Magnoliopsida</taxon>
        <taxon>Ranunculales</taxon>
        <taxon>Ranunculaceae</taxon>
        <taxon>Coptidoideae</taxon>
        <taxon>Coptis</taxon>
    </lineage>
</organism>
<keyword evidence="1" id="KW-0732">Signal</keyword>
<evidence type="ECO:0000313" key="3">
    <source>
        <dbReference type="Proteomes" id="UP000631114"/>
    </source>
</evidence>
<name>A0A835I4D8_9MAGN</name>
<reference evidence="2 3" key="1">
    <citation type="submission" date="2020-10" db="EMBL/GenBank/DDBJ databases">
        <title>The Coptis chinensis genome and diversification of protoberbering-type alkaloids.</title>
        <authorList>
            <person name="Wang B."/>
            <person name="Shu S."/>
            <person name="Song C."/>
            <person name="Liu Y."/>
        </authorList>
    </citation>
    <scope>NUCLEOTIDE SEQUENCE [LARGE SCALE GENOMIC DNA]</scope>
    <source>
        <strain evidence="2">HL-2020</strain>
        <tissue evidence="2">Leaf</tissue>
    </source>
</reference>
<keyword evidence="3" id="KW-1185">Reference proteome</keyword>
<evidence type="ECO:0000313" key="2">
    <source>
        <dbReference type="EMBL" id="KAF9610294.1"/>
    </source>
</evidence>
<dbReference type="Proteomes" id="UP000631114">
    <property type="component" value="Unassembled WGS sequence"/>
</dbReference>
<dbReference type="EMBL" id="JADFTS010000004">
    <property type="protein sequence ID" value="KAF9610294.1"/>
    <property type="molecule type" value="Genomic_DNA"/>
</dbReference>
<evidence type="ECO:0000256" key="1">
    <source>
        <dbReference type="SAM" id="SignalP"/>
    </source>
</evidence>
<feature type="chain" id="PRO_5032594805" evidence="1">
    <location>
        <begin position="20"/>
        <end position="157"/>
    </location>
</feature>
<protein>
    <submittedName>
        <fullName evidence="2">Uncharacterized protein</fullName>
    </submittedName>
</protein>